<feature type="region of interest" description="Disordered" evidence="1">
    <location>
        <begin position="140"/>
        <end position="164"/>
    </location>
</feature>
<protein>
    <submittedName>
        <fullName evidence="2">Uncharacterized protein</fullName>
    </submittedName>
</protein>
<accession>A0A846YXC1</accession>
<dbReference type="EMBL" id="JAAXPI010000005">
    <property type="protein sequence ID" value="NKZ03285.1"/>
    <property type="molecule type" value="Genomic_DNA"/>
</dbReference>
<name>A0A846YXC1_9ACTN</name>
<evidence type="ECO:0000256" key="1">
    <source>
        <dbReference type="SAM" id="MobiDB-lite"/>
    </source>
</evidence>
<gene>
    <name evidence="2" type="ORF">HGB48_05905</name>
</gene>
<dbReference type="Proteomes" id="UP000579250">
    <property type="component" value="Unassembled WGS sequence"/>
</dbReference>
<proteinExistence type="predicted"/>
<organism evidence="2 3">
    <name type="scientific">Actinomadura latina</name>
    <dbReference type="NCBI Taxonomy" id="163603"/>
    <lineage>
        <taxon>Bacteria</taxon>
        <taxon>Bacillati</taxon>
        <taxon>Actinomycetota</taxon>
        <taxon>Actinomycetes</taxon>
        <taxon>Streptosporangiales</taxon>
        <taxon>Thermomonosporaceae</taxon>
        <taxon>Actinomadura</taxon>
    </lineage>
</organism>
<sequence length="164" mass="17795">MTAWTQFHPTEPLTTPDGQRVGIDVEMVPLVQQLWRLGFQTKVACQDAGEAVLQGGTRAPEADRPRIAARTMGRAWLIVRADQAPRLLDALVEVTSTGDWKLSPVVKDRDPDFWTSITFPRHQIAVAATLLARAQEDIVRNPAPAADGDPAQPPAETAPALDSG</sequence>
<dbReference type="RefSeq" id="WP_067638440.1">
    <property type="nucleotide sequence ID" value="NZ_JAAXPI010000005.1"/>
</dbReference>
<evidence type="ECO:0000313" key="2">
    <source>
        <dbReference type="EMBL" id="NKZ03285.1"/>
    </source>
</evidence>
<dbReference type="AlphaFoldDB" id="A0A846YXC1"/>
<comment type="caution">
    <text evidence="2">The sequence shown here is derived from an EMBL/GenBank/DDBJ whole genome shotgun (WGS) entry which is preliminary data.</text>
</comment>
<keyword evidence="3" id="KW-1185">Reference proteome</keyword>
<evidence type="ECO:0000313" key="3">
    <source>
        <dbReference type="Proteomes" id="UP000579250"/>
    </source>
</evidence>
<reference evidence="2 3" key="1">
    <citation type="submission" date="2020-04" db="EMBL/GenBank/DDBJ databases">
        <title>MicrobeNet Type strains.</title>
        <authorList>
            <person name="Nicholson A.C."/>
        </authorList>
    </citation>
    <scope>NUCLEOTIDE SEQUENCE [LARGE SCALE GENOMIC DNA]</scope>
    <source>
        <strain evidence="2 3">ATCC BAA-277</strain>
    </source>
</reference>